<dbReference type="InterPro" id="IPR036900">
    <property type="entry name" value="A-D-PHexomutase_C_sf"/>
</dbReference>
<dbReference type="GO" id="GO:0000287">
    <property type="term" value="F:magnesium ion binding"/>
    <property type="evidence" value="ECO:0007669"/>
    <property type="project" value="InterPro"/>
</dbReference>
<dbReference type="Gene3D" id="3.30.310.50">
    <property type="entry name" value="Alpha-D-phosphohexomutase, C-terminal domain"/>
    <property type="match status" value="1"/>
</dbReference>
<feature type="domain" description="Alpha-D-phosphohexomutase alpha/beta/alpha" evidence="9">
    <location>
        <begin position="196"/>
        <end position="298"/>
    </location>
</feature>
<proteinExistence type="inferred from homology"/>
<dbReference type="Pfam" id="PF02880">
    <property type="entry name" value="PGM_PMM_III"/>
    <property type="match status" value="1"/>
</dbReference>
<organism evidence="11 12">
    <name type="scientific">Fusobacterium necrogenes</name>
    <dbReference type="NCBI Taxonomy" id="858"/>
    <lineage>
        <taxon>Bacteria</taxon>
        <taxon>Fusobacteriati</taxon>
        <taxon>Fusobacteriota</taxon>
        <taxon>Fusobacteriia</taxon>
        <taxon>Fusobacteriales</taxon>
        <taxon>Fusobacteriaceae</taxon>
        <taxon>Fusobacterium</taxon>
    </lineage>
</organism>
<dbReference type="CDD" id="cd05799">
    <property type="entry name" value="PGM2"/>
    <property type="match status" value="1"/>
</dbReference>
<evidence type="ECO:0000256" key="2">
    <source>
        <dbReference type="ARBA" id="ARBA00010231"/>
    </source>
</evidence>
<comment type="similarity">
    <text evidence="2 7">Belongs to the phosphohexose mutase family.</text>
</comment>
<evidence type="ECO:0000256" key="7">
    <source>
        <dbReference type="RuleBase" id="RU004326"/>
    </source>
</evidence>
<feature type="domain" description="Alpha-D-phosphohexomutase alpha/beta/alpha" evidence="8">
    <location>
        <begin position="28"/>
        <end position="166"/>
    </location>
</feature>
<name>A0A377GW28_9FUSO</name>
<evidence type="ECO:0000259" key="9">
    <source>
        <dbReference type="Pfam" id="PF02879"/>
    </source>
</evidence>
<feature type="domain" description="Alpha-D-phosphohexomutase alpha/beta/alpha" evidence="10">
    <location>
        <begin position="307"/>
        <end position="432"/>
    </location>
</feature>
<evidence type="ECO:0000313" key="11">
    <source>
        <dbReference type="EMBL" id="STO31146.1"/>
    </source>
</evidence>
<dbReference type="PROSITE" id="PS00710">
    <property type="entry name" value="PGM_PMM"/>
    <property type="match status" value="1"/>
</dbReference>
<keyword evidence="3" id="KW-0597">Phosphoprotein</keyword>
<dbReference type="InterPro" id="IPR005844">
    <property type="entry name" value="A-D-PHexomutase_a/b/a-I"/>
</dbReference>
<comment type="cofactor">
    <cofactor evidence="1">
        <name>Mg(2+)</name>
        <dbReference type="ChEBI" id="CHEBI:18420"/>
    </cofactor>
</comment>
<reference evidence="11 12" key="1">
    <citation type="submission" date="2018-06" db="EMBL/GenBank/DDBJ databases">
        <authorList>
            <consortium name="Pathogen Informatics"/>
            <person name="Doyle S."/>
        </authorList>
    </citation>
    <scope>NUCLEOTIDE SEQUENCE [LARGE SCALE GENOMIC DNA]</scope>
    <source>
        <strain evidence="11 12">NCTC10723</strain>
    </source>
</reference>
<dbReference type="PANTHER" id="PTHR45745">
    <property type="entry name" value="PHOSPHOMANNOMUTASE 45A"/>
    <property type="match status" value="1"/>
</dbReference>
<dbReference type="InterPro" id="IPR016055">
    <property type="entry name" value="A-D-PHexomutase_a/b/a-I/II/III"/>
</dbReference>
<dbReference type="Pfam" id="PF02879">
    <property type="entry name" value="PGM_PMM_II"/>
    <property type="match status" value="1"/>
</dbReference>
<dbReference type="PANTHER" id="PTHR45745:SF1">
    <property type="entry name" value="PHOSPHOGLUCOMUTASE 2B-RELATED"/>
    <property type="match status" value="1"/>
</dbReference>
<keyword evidence="4 7" id="KW-0479">Metal-binding</keyword>
<dbReference type="GO" id="GO:0006166">
    <property type="term" value="P:purine ribonucleoside salvage"/>
    <property type="evidence" value="ECO:0007669"/>
    <property type="project" value="TreeGrafter"/>
</dbReference>
<evidence type="ECO:0000259" key="8">
    <source>
        <dbReference type="Pfam" id="PF02878"/>
    </source>
</evidence>
<dbReference type="SUPFAM" id="SSF53738">
    <property type="entry name" value="Phosphoglucomutase, first 3 domains"/>
    <property type="match status" value="3"/>
</dbReference>
<sequence length="547" mass="62464">MKKNLLKWQDELNISIQQNEDNFSKYLEFGTGGMRGIMGIGTNRMNEYMIGKATQGLANYLIKTSGESGKSKGIVIGYDSRVNSVEFAERTALVLCANKIKTYLFDSIKSTPELSFAVRELKCQAGVMITASHNPKEYNGYKVYWKDGGQLVEPQASGIIKEVNNTGEFDDVRIITKDEALANGLLTILSNELDAKYLESIKKESVLNNLPKDIKIVYSPLHGTGGRPVKRLLEELGYTNIYVVDQQFEPNGEFPTCHYANPEEKSVFDLAIKLAEKKRANICIANDPDADRTGMMVKEDREWIYFNGNQIGALLLSYILKNSKNIKKNSAIVSTIVTTPMLDLLAKDYNLKVFRTLTGFKYIGEKIREFEERKYNNTFLFGMEESIGYLKGDYVRDKDGILGVMLIVEMCSYFESVGTTPLKELNKLYDKYGWYSEITYPVTRIGEKGQEEISKMMSELRKQDFKEFLGKKVVTRYDYKYDELGLPKSNVIQYILEDGSYITIRPSGTEPKIKYYIYTKDISKEKADKKLQDLLEKLKEYMQSLLD</sequence>
<dbReference type="Gene3D" id="3.40.120.10">
    <property type="entry name" value="Alpha-D-Glucose-1,6-Bisphosphate, subunit A, domain 3"/>
    <property type="match status" value="3"/>
</dbReference>
<dbReference type="PRINTS" id="PR00509">
    <property type="entry name" value="PGMPMM"/>
</dbReference>
<keyword evidence="5 7" id="KW-0460">Magnesium</keyword>
<dbReference type="GO" id="GO:0008973">
    <property type="term" value="F:phosphopentomutase activity"/>
    <property type="evidence" value="ECO:0007669"/>
    <property type="project" value="TreeGrafter"/>
</dbReference>
<dbReference type="InterPro" id="IPR005845">
    <property type="entry name" value="A-D-PHexomutase_a/b/a-II"/>
</dbReference>
<dbReference type="InterPro" id="IPR016066">
    <property type="entry name" value="A-D-PHexomutase_CS"/>
</dbReference>
<evidence type="ECO:0000256" key="5">
    <source>
        <dbReference type="ARBA" id="ARBA00022842"/>
    </source>
</evidence>
<evidence type="ECO:0000256" key="3">
    <source>
        <dbReference type="ARBA" id="ARBA00022553"/>
    </source>
</evidence>
<dbReference type="GO" id="GO:0005975">
    <property type="term" value="P:carbohydrate metabolic process"/>
    <property type="evidence" value="ECO:0007669"/>
    <property type="project" value="InterPro"/>
</dbReference>
<evidence type="ECO:0000256" key="1">
    <source>
        <dbReference type="ARBA" id="ARBA00001946"/>
    </source>
</evidence>
<dbReference type="InterPro" id="IPR005846">
    <property type="entry name" value="A-D-PHexomutase_a/b/a-III"/>
</dbReference>
<dbReference type="RefSeq" id="WP_245943711.1">
    <property type="nucleotide sequence ID" value="NZ_UGGU01000003.1"/>
</dbReference>
<dbReference type="InterPro" id="IPR005841">
    <property type="entry name" value="Alpha-D-phosphohexomutase_SF"/>
</dbReference>
<dbReference type="GO" id="GO:0004614">
    <property type="term" value="F:phosphoglucomutase activity"/>
    <property type="evidence" value="ECO:0007669"/>
    <property type="project" value="UniProtKB-EC"/>
</dbReference>
<evidence type="ECO:0000259" key="10">
    <source>
        <dbReference type="Pfam" id="PF02880"/>
    </source>
</evidence>
<dbReference type="EMBL" id="UGGU01000003">
    <property type="protein sequence ID" value="STO31146.1"/>
    <property type="molecule type" value="Genomic_DNA"/>
</dbReference>
<evidence type="ECO:0000256" key="4">
    <source>
        <dbReference type="ARBA" id="ARBA00022723"/>
    </source>
</evidence>
<dbReference type="EC" id="5.4.2.2" evidence="11"/>
<evidence type="ECO:0000313" key="12">
    <source>
        <dbReference type="Proteomes" id="UP000255328"/>
    </source>
</evidence>
<keyword evidence="12" id="KW-1185">Reference proteome</keyword>
<gene>
    <name evidence="11" type="primary">pgcA_1</name>
    <name evidence="11" type="ORF">NCTC10723_00586</name>
</gene>
<accession>A0A377GW28</accession>
<protein>
    <submittedName>
        <fullName evidence="11">Phosphoglucomutase</fullName>
        <ecNumber evidence="11">5.4.2.2</ecNumber>
    </submittedName>
</protein>
<dbReference type="Proteomes" id="UP000255328">
    <property type="component" value="Unassembled WGS sequence"/>
</dbReference>
<dbReference type="SUPFAM" id="SSF55957">
    <property type="entry name" value="Phosphoglucomutase, C-terminal domain"/>
    <property type="match status" value="1"/>
</dbReference>
<dbReference type="AlphaFoldDB" id="A0A377GW28"/>
<dbReference type="Pfam" id="PF02878">
    <property type="entry name" value="PGM_PMM_I"/>
    <property type="match status" value="1"/>
</dbReference>
<keyword evidence="6 11" id="KW-0413">Isomerase</keyword>
<evidence type="ECO:0000256" key="6">
    <source>
        <dbReference type="ARBA" id="ARBA00023235"/>
    </source>
</evidence>